<comment type="caution">
    <text evidence="3">The sequence shown here is derived from an EMBL/GenBank/DDBJ whole genome shotgun (WGS) entry which is preliminary data.</text>
</comment>
<dbReference type="EMBL" id="FTMX01000014">
    <property type="protein sequence ID" value="SIS10707.1"/>
    <property type="molecule type" value="Genomic_DNA"/>
</dbReference>
<name>A0A9X8WNE3_9BACI</name>
<dbReference type="AlphaFoldDB" id="A0A9X8WNE3"/>
<evidence type="ECO:0000313" key="4">
    <source>
        <dbReference type="Proteomes" id="UP000185829"/>
    </source>
</evidence>
<dbReference type="Proteomes" id="UP000185829">
    <property type="component" value="Unassembled WGS sequence"/>
</dbReference>
<feature type="compositionally biased region" description="Basic and acidic residues" evidence="1">
    <location>
        <begin position="237"/>
        <end position="250"/>
    </location>
</feature>
<feature type="domain" description="Cadherin-like beta-sandwich-like" evidence="2">
    <location>
        <begin position="148"/>
        <end position="233"/>
    </location>
</feature>
<gene>
    <name evidence="3" type="ORF">SAMN05878482_11452</name>
</gene>
<dbReference type="InterPro" id="IPR025883">
    <property type="entry name" value="Cadherin-like_domain"/>
</dbReference>
<evidence type="ECO:0000256" key="1">
    <source>
        <dbReference type="SAM" id="MobiDB-lite"/>
    </source>
</evidence>
<reference evidence="3 4" key="1">
    <citation type="submission" date="2017-01" db="EMBL/GenBank/DDBJ databases">
        <authorList>
            <person name="Varghese N."/>
            <person name="Submissions S."/>
        </authorList>
    </citation>
    <scope>NUCLEOTIDE SEQUENCE [LARGE SCALE GENOMIC DNA]</scope>
    <source>
        <strain evidence="3 4">RUG2-6</strain>
    </source>
</reference>
<sequence>MLKKGLKEKSVKVILVGSLVGMGTFTYMPAVGAAEVTSVIQKEAQTVNSLSKLEIEGLALDQKFSEDVHDYSSAVGNDVEKINLLAASPNENASIYVNGVKMTEGKVKDLPLQTGMNTFEIIVSDGQNETVAYTLKVKKLESDDNLLTSIGLSKGSLTFDSKVTAYNASVENEVQSITVTPTLSDSTAIVKVNGKDATSAGVKVTLPIGKTTVKIVVTAENGEGKTYTLTITRAAAKEKEESQTAPKENEVQQEPSTGTSKTQPSSDKGNESSVTPTGPSDKGNESSVTPTESSDKGNKSSVTSTETTNNLKPSSGVSQVPKAQQLESISTQKAKTDSIEKVTSADSLGEEGNDAPVLNNLTVSSGVWNKSFESNEHTYHIEVDNDISSVEMNATANASGATIEYDGESSNKVKIKDKAKTAISVTVSKDGERRTYVLVFEKDMDVEMDEEETVDDVETKEVEVEATQMSTAGKLENDTFNNTGGQVNGEQPVETVSFFGKIKDFFTSLIK</sequence>
<feature type="region of interest" description="Disordered" evidence="1">
    <location>
        <begin position="237"/>
        <end position="354"/>
    </location>
</feature>
<evidence type="ECO:0000313" key="3">
    <source>
        <dbReference type="EMBL" id="SIS10707.1"/>
    </source>
</evidence>
<evidence type="ECO:0000259" key="2">
    <source>
        <dbReference type="Pfam" id="PF12733"/>
    </source>
</evidence>
<feature type="domain" description="Cadherin-like beta-sandwich-like" evidence="2">
    <location>
        <begin position="358"/>
        <end position="440"/>
    </location>
</feature>
<dbReference type="Pfam" id="PF12733">
    <property type="entry name" value="Cadherin-like"/>
    <property type="match status" value="3"/>
</dbReference>
<proteinExistence type="predicted"/>
<organism evidence="3 4">
    <name type="scientific">Peribacillus simplex</name>
    <dbReference type="NCBI Taxonomy" id="1478"/>
    <lineage>
        <taxon>Bacteria</taxon>
        <taxon>Bacillati</taxon>
        <taxon>Bacillota</taxon>
        <taxon>Bacilli</taxon>
        <taxon>Bacillales</taxon>
        <taxon>Bacillaceae</taxon>
        <taxon>Peribacillus</taxon>
    </lineage>
</organism>
<dbReference type="RefSeq" id="WP_076372797.1">
    <property type="nucleotide sequence ID" value="NZ_FTMX01000014.1"/>
</dbReference>
<feature type="compositionally biased region" description="Polar residues" evidence="1">
    <location>
        <begin position="299"/>
        <end position="333"/>
    </location>
</feature>
<accession>A0A9X8WNE3</accession>
<protein>
    <submittedName>
        <fullName evidence="3">Cadherin-like beta sandwich domain-containing protein</fullName>
    </submittedName>
</protein>
<feature type="domain" description="Cadherin-like beta-sandwich-like" evidence="2">
    <location>
        <begin position="51"/>
        <end position="138"/>
    </location>
</feature>
<feature type="compositionally biased region" description="Polar residues" evidence="1">
    <location>
        <begin position="252"/>
        <end position="278"/>
    </location>
</feature>